<dbReference type="EMBL" id="JAVHNS010000012">
    <property type="protein sequence ID" value="KAK6338477.1"/>
    <property type="molecule type" value="Genomic_DNA"/>
</dbReference>
<evidence type="ECO:0000313" key="3">
    <source>
        <dbReference type="Proteomes" id="UP001373714"/>
    </source>
</evidence>
<evidence type="ECO:0000313" key="2">
    <source>
        <dbReference type="EMBL" id="KAK6338477.1"/>
    </source>
</evidence>
<evidence type="ECO:0008006" key="4">
    <source>
        <dbReference type="Google" id="ProtNLM"/>
    </source>
</evidence>
<keyword evidence="3" id="KW-1185">Reference proteome</keyword>
<dbReference type="AlphaFoldDB" id="A0AAV9UBT5"/>
<reference evidence="2 3" key="1">
    <citation type="submission" date="2019-10" db="EMBL/GenBank/DDBJ databases">
        <authorList>
            <person name="Palmer J.M."/>
        </authorList>
    </citation>
    <scope>NUCLEOTIDE SEQUENCE [LARGE SCALE GENOMIC DNA]</scope>
    <source>
        <strain evidence="2 3">TWF730</strain>
    </source>
</reference>
<evidence type="ECO:0000256" key="1">
    <source>
        <dbReference type="SAM" id="MobiDB-lite"/>
    </source>
</evidence>
<protein>
    <recommendedName>
        <fullName evidence="4">C2H2-type domain-containing protein</fullName>
    </recommendedName>
</protein>
<feature type="region of interest" description="Disordered" evidence="1">
    <location>
        <begin position="140"/>
        <end position="213"/>
    </location>
</feature>
<dbReference type="Proteomes" id="UP001373714">
    <property type="component" value="Unassembled WGS sequence"/>
</dbReference>
<feature type="compositionally biased region" description="Basic residues" evidence="1">
    <location>
        <begin position="141"/>
        <end position="157"/>
    </location>
</feature>
<feature type="region of interest" description="Disordered" evidence="1">
    <location>
        <begin position="42"/>
        <end position="71"/>
    </location>
</feature>
<accession>A0AAV9UBT5</accession>
<organism evidence="2 3">
    <name type="scientific">Orbilia blumenaviensis</name>
    <dbReference type="NCBI Taxonomy" id="1796055"/>
    <lineage>
        <taxon>Eukaryota</taxon>
        <taxon>Fungi</taxon>
        <taxon>Dikarya</taxon>
        <taxon>Ascomycota</taxon>
        <taxon>Pezizomycotina</taxon>
        <taxon>Orbiliomycetes</taxon>
        <taxon>Orbiliales</taxon>
        <taxon>Orbiliaceae</taxon>
        <taxon>Orbilia</taxon>
    </lineage>
</organism>
<gene>
    <name evidence="2" type="ORF">TWF730_002540</name>
</gene>
<feature type="compositionally biased region" description="Polar residues" evidence="1">
    <location>
        <begin position="59"/>
        <end position="71"/>
    </location>
</feature>
<name>A0AAV9UBT5_9PEZI</name>
<feature type="compositionally biased region" description="Polar residues" evidence="1">
    <location>
        <begin position="200"/>
        <end position="213"/>
    </location>
</feature>
<comment type="caution">
    <text evidence="2">The sequence shown here is derived from an EMBL/GenBank/DDBJ whole genome shotgun (WGS) entry which is preliminary data.</text>
</comment>
<dbReference type="Gene3D" id="3.30.160.60">
    <property type="entry name" value="Classic Zinc Finger"/>
    <property type="match status" value="1"/>
</dbReference>
<sequence>MPTRCAVYAVSLALSAKINSWNFIEDDPRCQDADQPPYSALVANTSPPTQPPDAAAAESQHQQPIVDPNTNSTFTTRIGVLTQKPRIKACREVSKFDCDLKFTNQKSLDNHMRDVHKIKAYPCPNGDCRYRTARSDNIAGHQKHCKFRPGLKKRHRGSSVPPSSSIAQQKRPRRNIKDLGSDGPRQHTQSAGASPLPDTSIGTSTELASPSSSQDGYLNLQLLNITPDLPFITDGPIPINPNNQHVLEPGSLRSTPAEVEIARLNAIIGQLTEERNTAQLECSVWKEKALSLMQQMTP</sequence>
<proteinExistence type="predicted"/>